<dbReference type="AlphaFoldDB" id="A0A848HKJ5"/>
<dbReference type="GO" id="GO:0009307">
    <property type="term" value="P:DNA restriction-modification system"/>
    <property type="evidence" value="ECO:0007669"/>
    <property type="project" value="InterPro"/>
</dbReference>
<evidence type="ECO:0000313" key="1">
    <source>
        <dbReference type="EMBL" id="NML60659.1"/>
    </source>
</evidence>
<dbReference type="RefSeq" id="WP_169464337.1">
    <property type="nucleotide sequence ID" value="NZ_JABBGG010000002.1"/>
</dbReference>
<proteinExistence type="predicted"/>
<dbReference type="Proteomes" id="UP000583752">
    <property type="component" value="Unassembled WGS sequence"/>
</dbReference>
<keyword evidence="1" id="KW-0540">Nuclease</keyword>
<keyword evidence="1" id="KW-0255">Endonuclease</keyword>
<comment type="caution">
    <text evidence="1">The sequence shown here is derived from an EMBL/GenBank/DDBJ whole genome shotgun (WGS) entry which is preliminary data.</text>
</comment>
<dbReference type="EMBL" id="JABBGG010000002">
    <property type="protein sequence ID" value="NML60659.1"/>
    <property type="molecule type" value="Genomic_DNA"/>
</dbReference>
<accession>A0A848HKJ5</accession>
<keyword evidence="1" id="KW-0378">Hydrolase</keyword>
<protein>
    <submittedName>
        <fullName evidence="1">XamI family restriction endonuclease</fullName>
    </submittedName>
</protein>
<dbReference type="Pfam" id="PF09572">
    <property type="entry name" value="RE_XamI"/>
    <property type="match status" value="1"/>
</dbReference>
<evidence type="ECO:0000313" key="2">
    <source>
        <dbReference type="Proteomes" id="UP000583752"/>
    </source>
</evidence>
<dbReference type="GO" id="GO:0009036">
    <property type="term" value="F:type II site-specific deoxyribonuclease activity"/>
    <property type="evidence" value="ECO:0007669"/>
    <property type="project" value="InterPro"/>
</dbReference>
<keyword evidence="2" id="KW-1185">Reference proteome</keyword>
<reference evidence="1 2" key="1">
    <citation type="submission" date="2020-04" db="EMBL/GenBank/DDBJ databases">
        <title>Massilia sp. RP-1-19 isolated from soil.</title>
        <authorList>
            <person name="Dahal R.H."/>
        </authorList>
    </citation>
    <scope>NUCLEOTIDE SEQUENCE [LARGE SCALE GENOMIC DNA]</scope>
    <source>
        <strain evidence="1 2">RP-1-19</strain>
    </source>
</reference>
<name>A0A848HKJ5_9BURK</name>
<dbReference type="InterPro" id="IPR019072">
    <property type="entry name" value="Restrct_endonuc_II_XamI"/>
</dbReference>
<organism evidence="1 2">
    <name type="scientific">Massilia polaris</name>
    <dbReference type="NCBI Taxonomy" id="2728846"/>
    <lineage>
        <taxon>Bacteria</taxon>
        <taxon>Pseudomonadati</taxon>
        <taxon>Pseudomonadota</taxon>
        <taxon>Betaproteobacteria</taxon>
        <taxon>Burkholderiales</taxon>
        <taxon>Oxalobacteraceae</taxon>
        <taxon>Telluria group</taxon>
        <taxon>Massilia</taxon>
    </lineage>
</organism>
<dbReference type="GO" id="GO:0003677">
    <property type="term" value="F:DNA binding"/>
    <property type="evidence" value="ECO:0007669"/>
    <property type="project" value="InterPro"/>
</dbReference>
<sequence>MVTSHLAALKIYHAEQAEIAKNVYVQSRAPSDDATDWSLVLRAARKQITAALRASMFLIDVPAALVESGEHMLVFRHITAPPISQDQFSLVCPGWRKATERPHGSRIKLDEAQFIAAAFEERRSRPLTPWVDAERRPLKREVRRLLWTIAPLIASQQIQTIQRTRAASAQERAITTMLANKGWMREPSSLLDTRAALPARHFMHKTRYATATSSPQEVDIALGLNSTVVLAMECKVSNDQTNSVKRVNDVLKKSNAWKTHWGSFVKTAALLQGVIAPKDVARLIDDGVEVFWSHDLSSLEEFIDTHS</sequence>
<gene>
    <name evidence="1" type="ORF">HHL21_06065</name>
</gene>